<gene>
    <name evidence="1" type="ORF">CC78DRAFT_582895</name>
</gene>
<evidence type="ECO:0000313" key="2">
    <source>
        <dbReference type="Proteomes" id="UP000800093"/>
    </source>
</evidence>
<dbReference type="Proteomes" id="UP000800093">
    <property type="component" value="Unassembled WGS sequence"/>
</dbReference>
<accession>A0A9P4K707</accession>
<sequence length="195" mass="20768">MALVDRHSLQWMNGSFDGLRLKLDGTTAVPRDQLACNWPGEEGGGVAIGTVGGWMWEKVAPRHWHGLASTISGQPTTLGSADTLIVTLSFGSTDCRRGIGGCNFTANTGYDAHTIEALARTSPADGGLKLERGPPPFGHWASTFLRNRKSGAIRRVLVGQGTARANGDAAKTGTPSPLRLSVYGPEDWRMIRDGL</sequence>
<dbReference type="AlphaFoldDB" id="A0A9P4K707"/>
<reference evidence="2" key="1">
    <citation type="journal article" date="2020" name="Stud. Mycol.">
        <title>101 Dothideomycetes genomes: A test case for predicting lifestyles and emergence of pathogens.</title>
        <authorList>
            <person name="Haridas S."/>
            <person name="Albert R."/>
            <person name="Binder M."/>
            <person name="Bloem J."/>
            <person name="LaButti K."/>
            <person name="Salamov A."/>
            <person name="Andreopoulos B."/>
            <person name="Baker S."/>
            <person name="Barry K."/>
            <person name="Bills G."/>
            <person name="Bluhm B."/>
            <person name="Cannon C."/>
            <person name="Castanera R."/>
            <person name="Culley D."/>
            <person name="Daum C."/>
            <person name="Ezra D."/>
            <person name="Gonzalez J."/>
            <person name="Henrissat B."/>
            <person name="Kuo A."/>
            <person name="Liang C."/>
            <person name="Lipzen A."/>
            <person name="Lutzoni F."/>
            <person name="Magnuson J."/>
            <person name="Mondo S."/>
            <person name="Nolan M."/>
            <person name="Ohm R."/>
            <person name="Pangilinan J."/>
            <person name="Park H.-J."/>
            <person name="Ramirez L."/>
            <person name="Alfaro M."/>
            <person name="Sun H."/>
            <person name="Tritt A."/>
            <person name="Yoshinaga Y."/>
            <person name="Zwiers L.-H."/>
            <person name="Turgeon B."/>
            <person name="Goodwin S."/>
            <person name="Spatafora J."/>
            <person name="Crous P."/>
            <person name="Grigoriev I."/>
        </authorList>
    </citation>
    <scope>NUCLEOTIDE SEQUENCE [LARGE SCALE GENOMIC DNA]</scope>
    <source>
        <strain evidence="2">CBS 304.66</strain>
    </source>
</reference>
<evidence type="ECO:0000313" key="1">
    <source>
        <dbReference type="EMBL" id="KAF2262158.1"/>
    </source>
</evidence>
<protein>
    <submittedName>
        <fullName evidence="1">Uncharacterized protein</fullName>
    </submittedName>
</protein>
<comment type="caution">
    <text evidence="1">The sequence shown here is derived from an EMBL/GenBank/DDBJ whole genome shotgun (WGS) entry which is preliminary data.</text>
</comment>
<organism evidence="1 2">
    <name type="scientific">Lojkania enalia</name>
    <dbReference type="NCBI Taxonomy" id="147567"/>
    <lineage>
        <taxon>Eukaryota</taxon>
        <taxon>Fungi</taxon>
        <taxon>Dikarya</taxon>
        <taxon>Ascomycota</taxon>
        <taxon>Pezizomycotina</taxon>
        <taxon>Dothideomycetes</taxon>
        <taxon>Pleosporomycetidae</taxon>
        <taxon>Pleosporales</taxon>
        <taxon>Pleosporales incertae sedis</taxon>
        <taxon>Lojkania</taxon>
    </lineage>
</organism>
<name>A0A9P4K707_9PLEO</name>
<keyword evidence="2" id="KW-1185">Reference proteome</keyword>
<dbReference type="EMBL" id="ML986644">
    <property type="protein sequence ID" value="KAF2262158.1"/>
    <property type="molecule type" value="Genomic_DNA"/>
</dbReference>
<proteinExistence type="predicted"/>